<dbReference type="Pfam" id="PF01266">
    <property type="entry name" value="DAO"/>
    <property type="match status" value="1"/>
</dbReference>
<dbReference type="PANTHER" id="PTHR13847">
    <property type="entry name" value="SARCOSINE DEHYDROGENASE-RELATED"/>
    <property type="match status" value="1"/>
</dbReference>
<keyword evidence="7" id="KW-1185">Reference proteome</keyword>
<protein>
    <recommendedName>
        <fullName evidence="5">FAD dependent oxidoreductase domain-containing protein</fullName>
    </recommendedName>
</protein>
<evidence type="ECO:0000256" key="4">
    <source>
        <dbReference type="ARBA" id="ARBA00023002"/>
    </source>
</evidence>
<comment type="cofactor">
    <cofactor evidence="1">
        <name>FAD</name>
        <dbReference type="ChEBI" id="CHEBI:57692"/>
    </cofactor>
</comment>
<dbReference type="SUPFAM" id="SSF54373">
    <property type="entry name" value="FAD-linked reductases, C-terminal domain"/>
    <property type="match status" value="1"/>
</dbReference>
<comment type="similarity">
    <text evidence="2">Belongs to the DadA oxidoreductase family.</text>
</comment>
<dbReference type="SUPFAM" id="SSF51905">
    <property type="entry name" value="FAD/NAD(P)-binding domain"/>
    <property type="match status" value="1"/>
</dbReference>
<dbReference type="GO" id="GO:0016491">
    <property type="term" value="F:oxidoreductase activity"/>
    <property type="evidence" value="ECO:0007669"/>
    <property type="project" value="UniProtKB-KW"/>
</dbReference>
<keyword evidence="4" id="KW-0560">Oxidoreductase</keyword>
<dbReference type="PANTHER" id="PTHR13847:SF286">
    <property type="entry name" value="D-AMINO ACID DEHYDROGENASE"/>
    <property type="match status" value="1"/>
</dbReference>
<gene>
    <name evidence="6" type="ORF">SB48_HM08orf01568</name>
</gene>
<dbReference type="AlphaFoldDB" id="A0AAN0T6C6"/>
<proteinExistence type="inferred from homology"/>
<evidence type="ECO:0000256" key="3">
    <source>
        <dbReference type="ARBA" id="ARBA00022630"/>
    </source>
</evidence>
<feature type="domain" description="FAD dependent oxidoreductase" evidence="5">
    <location>
        <begin position="4"/>
        <end position="352"/>
    </location>
</feature>
<dbReference type="EMBL" id="CP010525">
    <property type="protein sequence ID" value="AJO21816.1"/>
    <property type="molecule type" value="Genomic_DNA"/>
</dbReference>
<evidence type="ECO:0000313" key="6">
    <source>
        <dbReference type="EMBL" id="AJO21816.1"/>
    </source>
</evidence>
<organism evidence="6 7">
    <name type="scientific">Heyndrickxia coagulans</name>
    <name type="common">Weizmannia coagulans</name>
    <dbReference type="NCBI Taxonomy" id="1398"/>
    <lineage>
        <taxon>Bacteria</taxon>
        <taxon>Bacillati</taxon>
        <taxon>Bacillota</taxon>
        <taxon>Bacilli</taxon>
        <taxon>Bacillales</taxon>
        <taxon>Bacillaceae</taxon>
        <taxon>Heyndrickxia</taxon>
    </lineage>
</organism>
<reference evidence="7" key="1">
    <citation type="submission" date="2015-01" db="EMBL/GenBank/DDBJ databases">
        <title>Comparative genome analysis of Bacillus coagulans HM-08, Clostridium butyricum HM-68, Bacillus subtilis HM-66 and Bacillus paralicheniformis BL-09.</title>
        <authorList>
            <person name="Zhang H."/>
        </authorList>
    </citation>
    <scope>NUCLEOTIDE SEQUENCE [LARGE SCALE GENOMIC DNA]</scope>
    <source>
        <strain evidence="7">HM-08</strain>
    </source>
</reference>
<evidence type="ECO:0000256" key="1">
    <source>
        <dbReference type="ARBA" id="ARBA00001974"/>
    </source>
</evidence>
<name>A0AAN0T6C6_HEYCO</name>
<evidence type="ECO:0000313" key="7">
    <source>
        <dbReference type="Proteomes" id="UP000032024"/>
    </source>
</evidence>
<dbReference type="InterPro" id="IPR006076">
    <property type="entry name" value="FAD-dep_OxRdtase"/>
</dbReference>
<dbReference type="Gene3D" id="3.30.9.10">
    <property type="entry name" value="D-Amino Acid Oxidase, subunit A, domain 2"/>
    <property type="match status" value="1"/>
</dbReference>
<dbReference type="GO" id="GO:0005737">
    <property type="term" value="C:cytoplasm"/>
    <property type="evidence" value="ECO:0007669"/>
    <property type="project" value="TreeGrafter"/>
</dbReference>
<evidence type="ECO:0000256" key="2">
    <source>
        <dbReference type="ARBA" id="ARBA00009410"/>
    </source>
</evidence>
<dbReference type="Proteomes" id="UP000032024">
    <property type="component" value="Chromosome"/>
</dbReference>
<evidence type="ECO:0000259" key="5">
    <source>
        <dbReference type="Pfam" id="PF01266"/>
    </source>
</evidence>
<keyword evidence="3" id="KW-0285">Flavoprotein</keyword>
<dbReference type="InterPro" id="IPR036188">
    <property type="entry name" value="FAD/NAD-bd_sf"/>
</dbReference>
<accession>A0AAN0T6C6</accession>
<dbReference type="Gene3D" id="3.50.50.60">
    <property type="entry name" value="FAD/NAD(P)-binding domain"/>
    <property type="match status" value="1"/>
</dbReference>
<sequence length="377" mass="40564">MKMKVVVLGAGIVGASAAYHLALKGAEVINIDKKHEGQATAAGAGIVCPWLSRVEDPAWYNMSKASACYYPTIVSLLEADDETELGYAVVGGLSVSRDIEELKEIERRIKERKKQTPEVGDITYLAPGEPQKLFPPLASDYGAVHVTGAARVDGRLMRKALLSAARKHGAIYLQEEADLLTVEGKVTGVKTKSETITADRVIAATGAWTPYLLEPLGVQLPIEPQRGQIIHISLPEEDTSKWPVVLPQTSYYLLAFNDHRVVVGATRETGSGFDYRLTARGVSEVLNAGLDVAPGLSDGTLHEIRIGFRPMAPSHIPILGFIPQYEGLVIATGLGASGLTMGPYFGKLAAELSLDHPIEDIDLQPYAPSKFLANVSK</sequence>